<feature type="region of interest" description="Disordered" evidence="1">
    <location>
        <begin position="74"/>
        <end position="148"/>
    </location>
</feature>
<feature type="compositionally biased region" description="Basic residues" evidence="1">
    <location>
        <begin position="101"/>
        <end position="110"/>
    </location>
</feature>
<protein>
    <submittedName>
        <fullName evidence="3">Uncharacterized protein</fullName>
    </submittedName>
</protein>
<dbReference type="Proteomes" id="UP001157017">
    <property type="component" value="Unassembled WGS sequence"/>
</dbReference>
<reference evidence="4" key="1">
    <citation type="journal article" date="2019" name="Int. J. Syst. Evol. Microbiol.">
        <title>The Global Catalogue of Microorganisms (GCM) 10K type strain sequencing project: providing services to taxonomists for standard genome sequencing and annotation.</title>
        <authorList>
            <consortium name="The Broad Institute Genomics Platform"/>
            <consortium name="The Broad Institute Genome Sequencing Center for Infectious Disease"/>
            <person name="Wu L."/>
            <person name="Ma J."/>
        </authorList>
    </citation>
    <scope>NUCLEOTIDE SEQUENCE [LARGE SCALE GENOMIC DNA]</scope>
    <source>
        <strain evidence="4">NBRC 108730</strain>
    </source>
</reference>
<proteinExistence type="predicted"/>
<dbReference type="EMBL" id="BSUZ01000001">
    <property type="protein sequence ID" value="GMA88237.1"/>
    <property type="molecule type" value="Genomic_DNA"/>
</dbReference>
<sequence>MSLGDLWGRVTASHAWRSWDRYNGSRGNVLAGGVTYLGFFSIIPALALGFAIVGLVVRGKNDLLTSVTDQAVRPAARHRRRRVPSRRPHRPDVPAGDRRADGHRHRRLRHAAAVGHRVGRRPARGRARGVRAAADADQPGQGQACATW</sequence>
<feature type="transmembrane region" description="Helical" evidence="2">
    <location>
        <begin position="36"/>
        <end position="57"/>
    </location>
</feature>
<organism evidence="3 4">
    <name type="scientific">Angustibacter aerolatus</name>
    <dbReference type="NCBI Taxonomy" id="1162965"/>
    <lineage>
        <taxon>Bacteria</taxon>
        <taxon>Bacillati</taxon>
        <taxon>Actinomycetota</taxon>
        <taxon>Actinomycetes</taxon>
        <taxon>Kineosporiales</taxon>
        <taxon>Kineosporiaceae</taxon>
    </lineage>
</organism>
<evidence type="ECO:0000313" key="4">
    <source>
        <dbReference type="Proteomes" id="UP001157017"/>
    </source>
</evidence>
<keyword evidence="2" id="KW-0472">Membrane</keyword>
<evidence type="ECO:0000256" key="1">
    <source>
        <dbReference type="SAM" id="MobiDB-lite"/>
    </source>
</evidence>
<keyword evidence="4" id="KW-1185">Reference proteome</keyword>
<comment type="caution">
    <text evidence="3">The sequence shown here is derived from an EMBL/GenBank/DDBJ whole genome shotgun (WGS) entry which is preliminary data.</text>
</comment>
<accession>A0ABQ6JKE8</accession>
<gene>
    <name evidence="3" type="ORF">GCM10025868_34870</name>
</gene>
<feature type="compositionally biased region" description="Low complexity" evidence="1">
    <location>
        <begin position="130"/>
        <end position="148"/>
    </location>
</feature>
<keyword evidence="2" id="KW-0812">Transmembrane</keyword>
<evidence type="ECO:0000256" key="2">
    <source>
        <dbReference type="SAM" id="Phobius"/>
    </source>
</evidence>
<name>A0ABQ6JKE8_9ACTN</name>
<evidence type="ECO:0000313" key="3">
    <source>
        <dbReference type="EMBL" id="GMA88237.1"/>
    </source>
</evidence>
<feature type="compositionally biased region" description="Basic residues" evidence="1">
    <location>
        <begin position="117"/>
        <end position="129"/>
    </location>
</feature>
<feature type="compositionally biased region" description="Basic and acidic residues" evidence="1">
    <location>
        <begin position="90"/>
        <end position="100"/>
    </location>
</feature>
<feature type="compositionally biased region" description="Basic residues" evidence="1">
    <location>
        <begin position="75"/>
        <end position="89"/>
    </location>
</feature>
<keyword evidence="2" id="KW-1133">Transmembrane helix</keyword>